<dbReference type="Proteomes" id="UP000637632">
    <property type="component" value="Unassembled WGS sequence"/>
</dbReference>
<dbReference type="InterPro" id="IPR007168">
    <property type="entry name" value="Phageshock_PspC_N"/>
</dbReference>
<evidence type="ECO:0000256" key="3">
    <source>
        <dbReference type="ARBA" id="ARBA00022692"/>
    </source>
</evidence>
<dbReference type="PANTHER" id="PTHR33885:SF3">
    <property type="entry name" value="PHAGE SHOCK PROTEIN C"/>
    <property type="match status" value="1"/>
</dbReference>
<proteinExistence type="predicted"/>
<comment type="caution">
    <text evidence="9">The sequence shown here is derived from an EMBL/GenBank/DDBJ whole genome shotgun (WGS) entry which is preliminary data.</text>
</comment>
<evidence type="ECO:0000256" key="2">
    <source>
        <dbReference type="ARBA" id="ARBA00022475"/>
    </source>
</evidence>
<reference evidence="9 10" key="1">
    <citation type="submission" date="2020-08" db="EMBL/GenBank/DDBJ databases">
        <title>Novel species isolated from subtropical streams in China.</title>
        <authorList>
            <person name="Lu H."/>
        </authorList>
    </citation>
    <scope>NUCLEOTIDE SEQUENCE [LARGE SCALE GENOMIC DNA]</scope>
    <source>
        <strain evidence="9 10">CCTCC AB 2015119</strain>
    </source>
</reference>
<dbReference type="InterPro" id="IPR018649">
    <property type="entry name" value="SHOCT"/>
</dbReference>
<evidence type="ECO:0000256" key="1">
    <source>
        <dbReference type="ARBA" id="ARBA00004162"/>
    </source>
</evidence>
<dbReference type="EMBL" id="JACOFT010000002">
    <property type="protein sequence ID" value="MBC3810796.1"/>
    <property type="molecule type" value="Genomic_DNA"/>
</dbReference>
<dbReference type="Pfam" id="PF09851">
    <property type="entry name" value="SHOCT"/>
    <property type="match status" value="1"/>
</dbReference>
<evidence type="ECO:0000313" key="9">
    <source>
        <dbReference type="EMBL" id="MBC3810796.1"/>
    </source>
</evidence>
<gene>
    <name evidence="9" type="ORF">H8K26_05020</name>
</gene>
<feature type="domain" description="Phage shock protein PspC N-terminal" evidence="7">
    <location>
        <begin position="61"/>
        <end position="117"/>
    </location>
</feature>
<evidence type="ECO:0000256" key="4">
    <source>
        <dbReference type="ARBA" id="ARBA00022989"/>
    </source>
</evidence>
<keyword evidence="2" id="KW-1003">Cell membrane</keyword>
<dbReference type="PANTHER" id="PTHR33885">
    <property type="entry name" value="PHAGE SHOCK PROTEIN C"/>
    <property type="match status" value="1"/>
</dbReference>
<feature type="domain" description="SHOCT" evidence="8">
    <location>
        <begin position="7"/>
        <end position="32"/>
    </location>
</feature>
<dbReference type="InterPro" id="IPR052027">
    <property type="entry name" value="PspC"/>
</dbReference>
<keyword evidence="5 6" id="KW-0472">Membrane</keyword>
<feature type="transmembrane region" description="Helical" evidence="6">
    <location>
        <begin position="87"/>
        <end position="114"/>
    </location>
</feature>
<protein>
    <submittedName>
        <fullName evidence="9">PspC domain-containing protein</fullName>
    </submittedName>
</protein>
<keyword evidence="3 6" id="KW-0812">Transmembrane</keyword>
<accession>A0ABR6XEJ2</accession>
<keyword evidence="10" id="KW-1185">Reference proteome</keyword>
<evidence type="ECO:0000256" key="5">
    <source>
        <dbReference type="ARBA" id="ARBA00023136"/>
    </source>
</evidence>
<organism evidence="9 10">
    <name type="scientific">Undibacterium aquatile</name>
    <dbReference type="NCBI Taxonomy" id="1537398"/>
    <lineage>
        <taxon>Bacteria</taxon>
        <taxon>Pseudomonadati</taxon>
        <taxon>Pseudomonadota</taxon>
        <taxon>Betaproteobacteria</taxon>
        <taxon>Burkholderiales</taxon>
        <taxon>Oxalobacteraceae</taxon>
        <taxon>Undibacterium</taxon>
    </lineage>
</organism>
<name>A0ABR6XEJ2_9BURK</name>
<dbReference type="Pfam" id="PF04024">
    <property type="entry name" value="PspC"/>
    <property type="match status" value="1"/>
</dbReference>
<sequence length="118" mass="13032">MNIADDIKRLHELHQAGALTDAEFAQAKAKLLSSVGSGASSQDAHSNSFSGIDDSLNQLNRFRRSNTDRWLGGICGGLGKFTGLESWIWRLLFVFFTCYFGAGLVAYVLAWIFVPEEE</sequence>
<evidence type="ECO:0000256" key="6">
    <source>
        <dbReference type="SAM" id="Phobius"/>
    </source>
</evidence>
<dbReference type="RefSeq" id="WP_186885503.1">
    <property type="nucleotide sequence ID" value="NZ_JACOFT010000002.1"/>
</dbReference>
<evidence type="ECO:0000259" key="8">
    <source>
        <dbReference type="Pfam" id="PF09851"/>
    </source>
</evidence>
<comment type="subcellular location">
    <subcellularLocation>
        <location evidence="1">Cell membrane</location>
        <topology evidence="1">Single-pass membrane protein</topology>
    </subcellularLocation>
</comment>
<keyword evidence="4 6" id="KW-1133">Transmembrane helix</keyword>
<evidence type="ECO:0000313" key="10">
    <source>
        <dbReference type="Proteomes" id="UP000637632"/>
    </source>
</evidence>
<evidence type="ECO:0000259" key="7">
    <source>
        <dbReference type="Pfam" id="PF04024"/>
    </source>
</evidence>